<reference evidence="2" key="1">
    <citation type="submission" date="2018-07" db="EMBL/GenBank/DDBJ databases">
        <authorList>
            <person name="Peiro R."/>
            <person name="Begona"/>
            <person name="Cbmso G."/>
            <person name="Lopez M."/>
            <person name="Gonzalez S."/>
        </authorList>
    </citation>
    <scope>NUCLEOTIDE SEQUENCE [LARGE SCALE GENOMIC DNA]</scope>
</reference>
<keyword evidence="2" id="KW-1185">Reference proteome</keyword>
<evidence type="ECO:0000313" key="2">
    <source>
        <dbReference type="Proteomes" id="UP000254764"/>
    </source>
</evidence>
<sequence>MCDLLGGCSWLLAGRRWRAAPDEGARTETKGVSFASGICPSP</sequence>
<proteinExistence type="predicted"/>
<dbReference type="Proteomes" id="UP000254764">
    <property type="component" value="Unassembled WGS sequence"/>
</dbReference>
<evidence type="ECO:0000313" key="1">
    <source>
        <dbReference type="EMBL" id="SSC67208.1"/>
    </source>
</evidence>
<gene>
    <name evidence="1" type="ORF">RHIZ70_2916</name>
</gene>
<dbReference type="EMBL" id="UEYP01000003">
    <property type="protein sequence ID" value="SSC67208.1"/>
    <property type="molecule type" value="Genomic_DNA"/>
</dbReference>
<dbReference type="AlphaFoldDB" id="A0A376AHD9"/>
<accession>A0A376AHD9</accession>
<organism evidence="1 2">
    <name type="scientific">Ciceribacter selenitireducens ATCC BAA-1503</name>
    <dbReference type="NCBI Taxonomy" id="1336235"/>
    <lineage>
        <taxon>Bacteria</taxon>
        <taxon>Pseudomonadati</taxon>
        <taxon>Pseudomonadota</taxon>
        <taxon>Alphaproteobacteria</taxon>
        <taxon>Hyphomicrobiales</taxon>
        <taxon>Rhizobiaceae</taxon>
        <taxon>Ciceribacter</taxon>
    </lineage>
</organism>
<name>A0A376AHD9_9HYPH</name>
<protein>
    <submittedName>
        <fullName evidence="1">Uncharacterized protein</fullName>
    </submittedName>
</protein>